<keyword evidence="1" id="KW-0175">Coiled coil</keyword>
<evidence type="ECO:0000256" key="1">
    <source>
        <dbReference type="SAM" id="Coils"/>
    </source>
</evidence>
<evidence type="ECO:0008006" key="4">
    <source>
        <dbReference type="Google" id="ProtNLM"/>
    </source>
</evidence>
<evidence type="ECO:0000313" key="3">
    <source>
        <dbReference type="Proteomes" id="UP000315689"/>
    </source>
</evidence>
<name>A0A554LI41_9BACT</name>
<dbReference type="Proteomes" id="UP000315689">
    <property type="component" value="Unassembled WGS sequence"/>
</dbReference>
<protein>
    <recommendedName>
        <fullName evidence="4">J domain-containing protein</fullName>
    </recommendedName>
</protein>
<comment type="caution">
    <text evidence="2">The sequence shown here is derived from an EMBL/GenBank/DDBJ whole genome shotgun (WGS) entry which is preliminary data.</text>
</comment>
<dbReference type="EMBL" id="VMGK01000022">
    <property type="protein sequence ID" value="TSC92533.1"/>
    <property type="molecule type" value="Genomic_DNA"/>
</dbReference>
<feature type="coiled-coil region" evidence="1">
    <location>
        <begin position="97"/>
        <end position="131"/>
    </location>
</feature>
<evidence type="ECO:0000313" key="2">
    <source>
        <dbReference type="EMBL" id="TSC92533.1"/>
    </source>
</evidence>
<organism evidence="2 3">
    <name type="scientific">Candidatus Berkelbacteria bacterium Licking1014_7</name>
    <dbReference type="NCBI Taxonomy" id="2017147"/>
    <lineage>
        <taxon>Bacteria</taxon>
        <taxon>Candidatus Berkelbacteria</taxon>
    </lineage>
</organism>
<proteinExistence type="predicted"/>
<sequence>MMEKPKNDNPFFLFSPPIDWCRLLLNAPQKTVALLADERKALARAFHPDSFETEKEKTEANSLFRQFSQAFPATIEEQQAKVWLDEYLEYQFDFGKYRKAVGANRELRQQLNELQNRAARQKAVNDHLAQKLQKLENGNINWSSDYLFPETIKERGGLHPLDIPLLSEPLIIVCLLEKRNRAVLQVEFPQKEPYFLAKWQSVHILLLNNQGQIWSLDGEASTDLHKLRTARKRQQKYFANLQSIMSQFQQSYKRNRRHPVNIGTSGERVFGSVRLQVVQQQRSGFFTFKIRETDGSTYGVLSQISPIILPGYGLISRTMDVMKPTQAKQRTKRQVPPVAINFYCRGLVEEISGISAVLEEISIVCQYLEEKDI</sequence>
<dbReference type="AlphaFoldDB" id="A0A554LI41"/>
<accession>A0A554LI41</accession>
<reference evidence="2 3" key="1">
    <citation type="submission" date="2017-07" db="EMBL/GenBank/DDBJ databases">
        <title>Mechanisms for carbon and nitrogen cycling indicate functional differentiation within the Candidate Phyla Radiation.</title>
        <authorList>
            <person name="Danczak R.E."/>
            <person name="Johnston M.D."/>
            <person name="Kenah C."/>
            <person name="Slattery M."/>
            <person name="Wrighton K.C."/>
            <person name="Wilkins M.J."/>
        </authorList>
    </citation>
    <scope>NUCLEOTIDE SEQUENCE [LARGE SCALE GENOMIC DNA]</scope>
    <source>
        <strain evidence="2">Licking1014_7</strain>
    </source>
</reference>
<gene>
    <name evidence="2" type="ORF">CEN89_627</name>
</gene>